<evidence type="ECO:0000313" key="1">
    <source>
        <dbReference type="EMBL" id="GAI65538.1"/>
    </source>
</evidence>
<organism evidence="1">
    <name type="scientific">marine sediment metagenome</name>
    <dbReference type="NCBI Taxonomy" id="412755"/>
    <lineage>
        <taxon>unclassified sequences</taxon>
        <taxon>metagenomes</taxon>
        <taxon>ecological metagenomes</taxon>
    </lineage>
</organism>
<dbReference type="AlphaFoldDB" id="X1QBF0"/>
<proteinExistence type="predicted"/>
<protein>
    <submittedName>
        <fullName evidence="1">Uncharacterized protein</fullName>
    </submittedName>
</protein>
<sequence>MDETEQKKPPTQVCSIRIMFPVESDEQGIEYKKKIYGVLVDIPQARIEFSLMSRPPLMPNGS</sequence>
<accession>X1QBF0</accession>
<reference evidence="1" key="1">
    <citation type="journal article" date="2014" name="Front. Microbiol.">
        <title>High frequency of phylogenetically diverse reductive dehalogenase-homologous genes in deep subseafloor sedimentary metagenomes.</title>
        <authorList>
            <person name="Kawai M."/>
            <person name="Futagami T."/>
            <person name="Toyoda A."/>
            <person name="Takaki Y."/>
            <person name="Nishi S."/>
            <person name="Hori S."/>
            <person name="Arai W."/>
            <person name="Tsubouchi T."/>
            <person name="Morono Y."/>
            <person name="Uchiyama I."/>
            <person name="Ito T."/>
            <person name="Fujiyama A."/>
            <person name="Inagaki F."/>
            <person name="Takami H."/>
        </authorList>
    </citation>
    <scope>NUCLEOTIDE SEQUENCE</scope>
    <source>
        <strain evidence="1">Expedition CK06-06</strain>
    </source>
</reference>
<dbReference type="EMBL" id="BARW01004675">
    <property type="protein sequence ID" value="GAI65538.1"/>
    <property type="molecule type" value="Genomic_DNA"/>
</dbReference>
<comment type="caution">
    <text evidence="1">The sequence shown here is derived from an EMBL/GenBank/DDBJ whole genome shotgun (WGS) entry which is preliminary data.</text>
</comment>
<gene>
    <name evidence="1" type="ORF">S12H4_10761</name>
</gene>
<name>X1QBF0_9ZZZZ</name>